<dbReference type="Proteomes" id="UP000630135">
    <property type="component" value="Unassembled WGS sequence"/>
</dbReference>
<reference evidence="4" key="3">
    <citation type="journal article" date="2019" name="Int. J. Syst. Evol. Microbiol.">
        <title>The Global Catalogue of Microorganisms (GCM) 10K type strain sequencing project: providing services to taxonomists for standard genome sequencing and annotation.</title>
        <authorList>
            <consortium name="The Broad Institute Genomics Platform"/>
            <consortium name="The Broad Institute Genome Sequencing Center for Infectious Disease"/>
            <person name="Wu L."/>
            <person name="Ma J."/>
        </authorList>
    </citation>
    <scope>NUCLEOTIDE SEQUENCE [LARGE SCALE GENOMIC DNA]</scope>
    <source>
        <strain evidence="4">CGMCC 1.8884</strain>
    </source>
</reference>
<reference evidence="2" key="2">
    <citation type="journal article" date="2014" name="Int. J. Syst. Evol. Microbiol.">
        <title>Complete genome sequence of Corynebacterium casei LMG S-19264T (=DSM 44701T), isolated from a smear-ripened cheese.</title>
        <authorList>
            <consortium name="US DOE Joint Genome Institute (JGI-PGF)"/>
            <person name="Walter F."/>
            <person name="Albersmeier A."/>
            <person name="Kalinowski J."/>
            <person name="Ruckert C."/>
        </authorList>
    </citation>
    <scope>NUCLEOTIDE SEQUENCE</scope>
    <source>
        <strain evidence="2">CGMCC 1.8885</strain>
    </source>
</reference>
<keyword evidence="4" id="KW-1185">Reference proteome</keyword>
<evidence type="ECO:0000313" key="5">
    <source>
        <dbReference type="Proteomes" id="UP000652720"/>
    </source>
</evidence>
<dbReference type="RefSeq" id="WP_017872058.1">
    <property type="nucleotide sequence ID" value="NZ_BMLZ01000018.1"/>
</dbReference>
<evidence type="ECO:0000313" key="3">
    <source>
        <dbReference type="EMBL" id="GGP30022.1"/>
    </source>
</evidence>
<sequence length="132" mass="15413">MTCIYALLDPRDEKIYYVGKTKNLRSRYFQHLKDMTYKHAKDGSIMGRKKAWFEQLQAAGLAPEFVILEEADVDWHVRERYWITRLRSEGHPLLNTFDGGQPGGTGNLPREVPAFRWWHPERGFYDPQGGDA</sequence>
<dbReference type="InterPro" id="IPR035901">
    <property type="entry name" value="GIY-YIG_endonuc_sf"/>
</dbReference>
<reference evidence="2" key="4">
    <citation type="submission" date="2023-08" db="EMBL/GenBank/DDBJ databases">
        <authorList>
            <person name="Sun Q."/>
            <person name="Zhou Y."/>
        </authorList>
    </citation>
    <scope>NUCLEOTIDE SEQUENCE</scope>
    <source>
        <strain evidence="3">CGMCC 1.8884</strain>
        <strain evidence="2">CGMCC 1.8885</strain>
    </source>
</reference>
<evidence type="ECO:0000259" key="1">
    <source>
        <dbReference type="PROSITE" id="PS50164"/>
    </source>
</evidence>
<accession>A0AAV4KBX3</accession>
<protein>
    <recommendedName>
        <fullName evidence="1">GIY-YIG domain-containing protein</fullName>
    </recommendedName>
</protein>
<reference evidence="3" key="1">
    <citation type="journal article" date="2014" name="Int. J. Syst. Evol. Microbiol.">
        <title>Complete genome of a new Firmicutes species belonging to the dominant human colonic microbiota ('Ruminococcus bicirculans') reveals two chromosomes and a selective capacity to utilize plant glucans.</title>
        <authorList>
            <consortium name="NISC Comparative Sequencing Program"/>
            <person name="Wegmann U."/>
            <person name="Louis P."/>
            <person name="Goesmann A."/>
            <person name="Henrissat B."/>
            <person name="Duncan S.H."/>
            <person name="Flint H.J."/>
        </authorList>
    </citation>
    <scope>NUCLEOTIDE SEQUENCE</scope>
    <source>
        <strain evidence="3">CGMCC 1.8884</strain>
    </source>
</reference>
<dbReference type="EMBL" id="BMLZ01000018">
    <property type="protein sequence ID" value="GGP30022.1"/>
    <property type="molecule type" value="Genomic_DNA"/>
</dbReference>
<dbReference type="Gene3D" id="3.40.1440.10">
    <property type="entry name" value="GIY-YIG endonuclease"/>
    <property type="match status" value="1"/>
</dbReference>
<evidence type="ECO:0000313" key="2">
    <source>
        <dbReference type="EMBL" id="GGI95237.1"/>
    </source>
</evidence>
<dbReference type="Pfam" id="PF01541">
    <property type="entry name" value="GIY-YIG"/>
    <property type="match status" value="1"/>
</dbReference>
<name>A0AAV4KBX3_9DEIO</name>
<feature type="domain" description="GIY-YIG" evidence="1">
    <location>
        <begin position="1"/>
        <end position="96"/>
    </location>
</feature>
<dbReference type="EMBL" id="BMMA01000079">
    <property type="protein sequence ID" value="GGI95237.1"/>
    <property type="molecule type" value="Genomic_DNA"/>
</dbReference>
<comment type="caution">
    <text evidence="2">The sequence shown here is derived from an EMBL/GenBank/DDBJ whole genome shotgun (WGS) entry which is preliminary data.</text>
</comment>
<gene>
    <name evidence="3" type="ORF">GCM10008021_16730</name>
    <name evidence="2" type="ORF">GCM10010914_32160</name>
</gene>
<dbReference type="Proteomes" id="UP000652720">
    <property type="component" value="Unassembled WGS sequence"/>
</dbReference>
<evidence type="ECO:0000313" key="4">
    <source>
        <dbReference type="Proteomes" id="UP000630135"/>
    </source>
</evidence>
<dbReference type="AlphaFoldDB" id="A0AAV4KBX3"/>
<dbReference type="InterPro" id="IPR000305">
    <property type="entry name" value="GIY-YIG_endonuc"/>
</dbReference>
<dbReference type="GeneID" id="59164448"/>
<proteinExistence type="predicted"/>
<organism evidence="2 5">
    <name type="scientific">Deinococcus wulumuqiensis</name>
    <dbReference type="NCBI Taxonomy" id="980427"/>
    <lineage>
        <taxon>Bacteria</taxon>
        <taxon>Thermotogati</taxon>
        <taxon>Deinococcota</taxon>
        <taxon>Deinococci</taxon>
        <taxon>Deinococcales</taxon>
        <taxon>Deinococcaceae</taxon>
        <taxon>Deinococcus</taxon>
    </lineage>
</organism>
<dbReference type="PROSITE" id="PS50164">
    <property type="entry name" value="GIY_YIG"/>
    <property type="match status" value="1"/>
</dbReference>
<dbReference type="SMART" id="SM00465">
    <property type="entry name" value="GIYc"/>
    <property type="match status" value="1"/>
</dbReference>
<dbReference type="SUPFAM" id="SSF82771">
    <property type="entry name" value="GIY-YIG endonuclease"/>
    <property type="match status" value="1"/>
</dbReference>